<accession>A0ACB8E6B1</accession>
<keyword evidence="2" id="KW-1185">Reference proteome</keyword>
<protein>
    <submittedName>
        <fullName evidence="1">Uncharacterized protein</fullName>
    </submittedName>
</protein>
<dbReference type="Proteomes" id="UP000827872">
    <property type="component" value="Linkage Group LG10"/>
</dbReference>
<gene>
    <name evidence="1" type="ORF">K3G42_003617</name>
</gene>
<sequence>MHESFKIQQESYWQEVQTLEEKAKEGLQGEREKMRQRQSVLIESLRTELAEQQASCLIHQKERDEFQEELRKMMVLKRQQEEDHQEQTRSLRGELVKCQNEIGGLKKENSLLKDTGDLLRTDAAPEIQASAQFQEPEGQHRR</sequence>
<reference evidence="1" key="1">
    <citation type="submission" date="2021-08" db="EMBL/GenBank/DDBJ databases">
        <title>The first chromosome-level gecko genome reveals the dynamic sex chromosomes of Neotropical dwarf geckos (Sphaerodactylidae: Sphaerodactylus).</title>
        <authorList>
            <person name="Pinto B.J."/>
            <person name="Keating S.E."/>
            <person name="Gamble T."/>
        </authorList>
    </citation>
    <scope>NUCLEOTIDE SEQUENCE</scope>
    <source>
        <strain evidence="1">TG3544</strain>
    </source>
</reference>
<organism evidence="1 2">
    <name type="scientific">Sphaerodactylus townsendi</name>
    <dbReference type="NCBI Taxonomy" id="933632"/>
    <lineage>
        <taxon>Eukaryota</taxon>
        <taxon>Metazoa</taxon>
        <taxon>Chordata</taxon>
        <taxon>Craniata</taxon>
        <taxon>Vertebrata</taxon>
        <taxon>Euteleostomi</taxon>
        <taxon>Lepidosauria</taxon>
        <taxon>Squamata</taxon>
        <taxon>Bifurcata</taxon>
        <taxon>Gekkota</taxon>
        <taxon>Sphaerodactylidae</taxon>
        <taxon>Sphaerodactylus</taxon>
    </lineage>
</organism>
<evidence type="ECO:0000313" key="1">
    <source>
        <dbReference type="EMBL" id="KAH7988016.1"/>
    </source>
</evidence>
<proteinExistence type="predicted"/>
<name>A0ACB8E6B1_9SAUR</name>
<comment type="caution">
    <text evidence="1">The sequence shown here is derived from an EMBL/GenBank/DDBJ whole genome shotgun (WGS) entry which is preliminary data.</text>
</comment>
<dbReference type="EMBL" id="CM037623">
    <property type="protein sequence ID" value="KAH7988016.1"/>
    <property type="molecule type" value="Genomic_DNA"/>
</dbReference>
<evidence type="ECO:0000313" key="2">
    <source>
        <dbReference type="Proteomes" id="UP000827872"/>
    </source>
</evidence>